<evidence type="ECO:0000256" key="4">
    <source>
        <dbReference type="ARBA" id="ARBA00022475"/>
    </source>
</evidence>
<gene>
    <name evidence="16" type="ORF">CF651_21130</name>
</gene>
<dbReference type="PANTHER" id="PTHR45453:SF1">
    <property type="entry name" value="PHOSPHATE REGULON SENSOR PROTEIN PHOR"/>
    <property type="match status" value="1"/>
</dbReference>
<dbReference type="SUPFAM" id="SSF55785">
    <property type="entry name" value="PYP-like sensor domain (PAS domain)"/>
    <property type="match status" value="1"/>
</dbReference>
<feature type="transmembrane region" description="Helical" evidence="12">
    <location>
        <begin position="171"/>
        <end position="194"/>
    </location>
</feature>
<dbReference type="SMART" id="SM00091">
    <property type="entry name" value="PAS"/>
    <property type="match status" value="1"/>
</dbReference>
<evidence type="ECO:0000256" key="2">
    <source>
        <dbReference type="ARBA" id="ARBA00004651"/>
    </source>
</evidence>
<keyword evidence="17" id="KW-1185">Reference proteome</keyword>
<accession>A0A229ULJ9</accession>
<feature type="domain" description="Histidine kinase" evidence="13">
    <location>
        <begin position="376"/>
        <end position="601"/>
    </location>
</feature>
<dbReference type="GO" id="GO:0006355">
    <property type="term" value="P:regulation of DNA-templated transcription"/>
    <property type="evidence" value="ECO:0007669"/>
    <property type="project" value="InterPro"/>
</dbReference>
<dbReference type="InterPro" id="IPR031967">
    <property type="entry name" value="PhoR_single_Cache-like_dom"/>
</dbReference>
<evidence type="ECO:0000256" key="6">
    <source>
        <dbReference type="ARBA" id="ARBA00022679"/>
    </source>
</evidence>
<dbReference type="InterPro" id="IPR003594">
    <property type="entry name" value="HATPase_dom"/>
</dbReference>
<dbReference type="CDD" id="cd16922">
    <property type="entry name" value="HATPase_EvgS-ArcB-TorS-like"/>
    <property type="match status" value="1"/>
</dbReference>
<dbReference type="InterPro" id="IPR005467">
    <property type="entry name" value="His_kinase_dom"/>
</dbReference>
<evidence type="ECO:0000256" key="8">
    <source>
        <dbReference type="ARBA" id="ARBA00022777"/>
    </source>
</evidence>
<keyword evidence="11 12" id="KW-0472">Membrane</keyword>
<keyword evidence="12" id="KW-1133">Transmembrane helix</keyword>
<evidence type="ECO:0000313" key="17">
    <source>
        <dbReference type="Proteomes" id="UP000215509"/>
    </source>
</evidence>
<dbReference type="GO" id="GO:0004721">
    <property type="term" value="F:phosphoprotein phosphatase activity"/>
    <property type="evidence" value="ECO:0007669"/>
    <property type="project" value="TreeGrafter"/>
</dbReference>
<evidence type="ECO:0000256" key="5">
    <source>
        <dbReference type="ARBA" id="ARBA00022553"/>
    </source>
</evidence>
<dbReference type="GO" id="GO:0005524">
    <property type="term" value="F:ATP binding"/>
    <property type="evidence" value="ECO:0007669"/>
    <property type="project" value="UniProtKB-KW"/>
</dbReference>
<dbReference type="Pfam" id="PF00989">
    <property type="entry name" value="PAS"/>
    <property type="match status" value="1"/>
</dbReference>
<protein>
    <recommendedName>
        <fullName evidence="3">histidine kinase</fullName>
        <ecNumber evidence="3">2.7.13.3</ecNumber>
    </recommendedName>
</protein>
<dbReference type="Pfam" id="PF02518">
    <property type="entry name" value="HATPase_c"/>
    <property type="match status" value="1"/>
</dbReference>
<keyword evidence="9" id="KW-0067">ATP-binding</keyword>
<dbReference type="CDD" id="cd00082">
    <property type="entry name" value="HisKA"/>
    <property type="match status" value="1"/>
</dbReference>
<evidence type="ECO:0000259" key="14">
    <source>
        <dbReference type="PROSITE" id="PS50112"/>
    </source>
</evidence>
<dbReference type="SMART" id="SM00304">
    <property type="entry name" value="HAMP"/>
    <property type="match status" value="1"/>
</dbReference>
<dbReference type="EC" id="2.7.13.3" evidence="3"/>
<dbReference type="Gene3D" id="3.30.450.20">
    <property type="entry name" value="PAS domain"/>
    <property type="match status" value="1"/>
</dbReference>
<dbReference type="EMBL" id="NMQW01000033">
    <property type="protein sequence ID" value="OXM84290.1"/>
    <property type="molecule type" value="Genomic_DNA"/>
</dbReference>
<name>A0A229ULJ9_9BACL</name>
<evidence type="ECO:0000256" key="10">
    <source>
        <dbReference type="ARBA" id="ARBA00023012"/>
    </source>
</evidence>
<dbReference type="Pfam" id="PF00512">
    <property type="entry name" value="HisKA"/>
    <property type="match status" value="1"/>
</dbReference>
<comment type="caution">
    <text evidence="16">The sequence shown here is derived from an EMBL/GenBank/DDBJ whole genome shotgun (WGS) entry which is preliminary data.</text>
</comment>
<keyword evidence="12" id="KW-0812">Transmembrane</keyword>
<dbReference type="OrthoDB" id="9813151at2"/>
<dbReference type="InterPro" id="IPR004358">
    <property type="entry name" value="Sig_transdc_His_kin-like_C"/>
</dbReference>
<dbReference type="FunFam" id="3.30.565.10:FF:000006">
    <property type="entry name" value="Sensor histidine kinase WalK"/>
    <property type="match status" value="1"/>
</dbReference>
<keyword evidence="7" id="KW-0547">Nucleotide-binding</keyword>
<evidence type="ECO:0000256" key="1">
    <source>
        <dbReference type="ARBA" id="ARBA00000085"/>
    </source>
</evidence>
<evidence type="ECO:0000259" key="15">
    <source>
        <dbReference type="PROSITE" id="PS50885"/>
    </source>
</evidence>
<dbReference type="InterPro" id="IPR050351">
    <property type="entry name" value="BphY/WalK/GraS-like"/>
</dbReference>
<evidence type="ECO:0000256" key="11">
    <source>
        <dbReference type="ARBA" id="ARBA00023136"/>
    </source>
</evidence>
<dbReference type="RefSeq" id="WP_094016862.1">
    <property type="nucleotide sequence ID" value="NZ_NMQW01000033.1"/>
</dbReference>
<feature type="domain" description="HAMP" evidence="15">
    <location>
        <begin position="195"/>
        <end position="247"/>
    </location>
</feature>
<organism evidence="16 17">
    <name type="scientific">Paenibacillus rigui</name>
    <dbReference type="NCBI Taxonomy" id="554312"/>
    <lineage>
        <taxon>Bacteria</taxon>
        <taxon>Bacillati</taxon>
        <taxon>Bacillota</taxon>
        <taxon>Bacilli</taxon>
        <taxon>Bacillales</taxon>
        <taxon>Paenibacillaceae</taxon>
        <taxon>Paenibacillus</taxon>
    </lineage>
</organism>
<keyword evidence="6" id="KW-0808">Transferase</keyword>
<dbReference type="Proteomes" id="UP000215509">
    <property type="component" value="Unassembled WGS sequence"/>
</dbReference>
<dbReference type="InterPro" id="IPR036890">
    <property type="entry name" value="HATPase_C_sf"/>
</dbReference>
<dbReference type="InterPro" id="IPR036097">
    <property type="entry name" value="HisK_dim/P_sf"/>
</dbReference>
<sequence>MHKFRARLTLIFILLIGSSVLVAGLFMAKMLRDSHIDALKANMQRELKVILVSLNWKETGTEAEQIQYFTDQANRLKSSADARVTYIREDGKVLGDSDHDVETMENHLTRKEVIEARDTGVVGSDTRYSTTVQRNMLYVVVPVKSDGNGSIKGYVRLAMSLEEVEASILQVWYAVLLGLLTVFIIAGLISYRVAYGITRPIEMITRVAQQITNMNYKARVHVRKKDEIGQLGQAINRMADSLHLQMNRILEDENRLKSVLENMISGVMMIDRDGKIVLLNRSGEDILGFSAQELLGKKFDEAKQQFEFTQLIQECIDLKEHIRDEMIFYYPSERILEINLSPISHTEDEWAGILIVLHDITAVRRLERMRSEFVANVSHELKTPIAAVKGFAETLLAGALNDKETAKSFLQIIFDESERLNRLIGDILELSKIESKRIPLQFSPISLHSFVNNCLHVVQAEAKKKSIELEMQVDETMYIEADEDRLRQILINLLSNGINYTPEGGKVKVKVDQLAGDGDRAEDERIRFTISDTGIGIPKKDLPRIFERFYRVDKARSRSSGGTGLGLSIVKHLVELHKGTIRVESEVGMGSKFIIELPIIH</sequence>
<comment type="catalytic activity">
    <reaction evidence="1">
        <text>ATP + protein L-histidine = ADP + protein N-phospho-L-histidine.</text>
        <dbReference type="EC" id="2.7.13.3"/>
    </reaction>
</comment>
<keyword evidence="10" id="KW-0902">Two-component regulatory system</keyword>
<dbReference type="PRINTS" id="PR00344">
    <property type="entry name" value="BCTRLSENSOR"/>
</dbReference>
<evidence type="ECO:0000313" key="16">
    <source>
        <dbReference type="EMBL" id="OXM84290.1"/>
    </source>
</evidence>
<dbReference type="AlphaFoldDB" id="A0A229ULJ9"/>
<dbReference type="GO" id="GO:0016036">
    <property type="term" value="P:cellular response to phosphate starvation"/>
    <property type="evidence" value="ECO:0007669"/>
    <property type="project" value="TreeGrafter"/>
</dbReference>
<comment type="subcellular location">
    <subcellularLocation>
        <location evidence="2">Cell membrane</location>
        <topology evidence="2">Multi-pass membrane protein</topology>
    </subcellularLocation>
</comment>
<dbReference type="InterPro" id="IPR035965">
    <property type="entry name" value="PAS-like_dom_sf"/>
</dbReference>
<dbReference type="PANTHER" id="PTHR45453">
    <property type="entry name" value="PHOSPHATE REGULON SENSOR PROTEIN PHOR"/>
    <property type="match status" value="1"/>
</dbReference>
<evidence type="ECO:0000259" key="13">
    <source>
        <dbReference type="PROSITE" id="PS50109"/>
    </source>
</evidence>
<feature type="domain" description="PAS" evidence="14">
    <location>
        <begin position="252"/>
        <end position="297"/>
    </location>
</feature>
<evidence type="ECO:0000256" key="7">
    <source>
        <dbReference type="ARBA" id="ARBA00022741"/>
    </source>
</evidence>
<dbReference type="NCBIfam" id="TIGR00229">
    <property type="entry name" value="sensory_box"/>
    <property type="match status" value="1"/>
</dbReference>
<dbReference type="InterPro" id="IPR003660">
    <property type="entry name" value="HAMP_dom"/>
</dbReference>
<reference evidence="16 17" key="1">
    <citation type="submission" date="2017-07" db="EMBL/GenBank/DDBJ databases">
        <title>Genome sequencing and assembly of Paenibacillus rigui.</title>
        <authorList>
            <person name="Mayilraj S."/>
        </authorList>
    </citation>
    <scope>NUCLEOTIDE SEQUENCE [LARGE SCALE GENOMIC DNA]</scope>
    <source>
        <strain evidence="16 17">JCM 16352</strain>
    </source>
</reference>
<evidence type="ECO:0000256" key="9">
    <source>
        <dbReference type="ARBA" id="ARBA00022840"/>
    </source>
</evidence>
<dbReference type="GO" id="GO:0005886">
    <property type="term" value="C:plasma membrane"/>
    <property type="evidence" value="ECO:0007669"/>
    <property type="project" value="UniProtKB-SubCell"/>
</dbReference>
<dbReference type="SUPFAM" id="SSF158472">
    <property type="entry name" value="HAMP domain-like"/>
    <property type="match status" value="1"/>
</dbReference>
<dbReference type="CDD" id="cd00130">
    <property type="entry name" value="PAS"/>
    <property type="match status" value="1"/>
</dbReference>
<dbReference type="Gene3D" id="1.10.287.130">
    <property type="match status" value="1"/>
</dbReference>
<dbReference type="Gene3D" id="6.10.340.10">
    <property type="match status" value="1"/>
</dbReference>
<dbReference type="FunFam" id="1.10.287.130:FF:000001">
    <property type="entry name" value="Two-component sensor histidine kinase"/>
    <property type="match status" value="1"/>
</dbReference>
<dbReference type="SMART" id="SM00388">
    <property type="entry name" value="HisKA"/>
    <property type="match status" value="1"/>
</dbReference>
<dbReference type="PROSITE" id="PS50109">
    <property type="entry name" value="HIS_KIN"/>
    <property type="match status" value="1"/>
</dbReference>
<keyword evidence="4" id="KW-1003">Cell membrane</keyword>
<dbReference type="Gene3D" id="3.30.565.10">
    <property type="entry name" value="Histidine kinase-like ATPase, C-terminal domain"/>
    <property type="match status" value="1"/>
</dbReference>
<dbReference type="PROSITE" id="PS50112">
    <property type="entry name" value="PAS"/>
    <property type="match status" value="1"/>
</dbReference>
<dbReference type="Pfam" id="PF00672">
    <property type="entry name" value="HAMP"/>
    <property type="match status" value="1"/>
</dbReference>
<keyword evidence="5" id="KW-0597">Phosphoprotein</keyword>
<dbReference type="SMART" id="SM00387">
    <property type="entry name" value="HATPase_c"/>
    <property type="match status" value="1"/>
</dbReference>
<dbReference type="PROSITE" id="PS50885">
    <property type="entry name" value="HAMP"/>
    <property type="match status" value="1"/>
</dbReference>
<dbReference type="SUPFAM" id="SSF55874">
    <property type="entry name" value="ATPase domain of HSP90 chaperone/DNA topoisomerase II/histidine kinase"/>
    <property type="match status" value="1"/>
</dbReference>
<dbReference type="InterPro" id="IPR013767">
    <property type="entry name" value="PAS_fold"/>
</dbReference>
<keyword evidence="8 16" id="KW-0418">Kinase</keyword>
<evidence type="ECO:0000256" key="12">
    <source>
        <dbReference type="SAM" id="Phobius"/>
    </source>
</evidence>
<dbReference type="Pfam" id="PF16736">
    <property type="entry name" value="sCache_like"/>
    <property type="match status" value="1"/>
</dbReference>
<dbReference type="SUPFAM" id="SSF47384">
    <property type="entry name" value="Homodimeric domain of signal transducing histidine kinase"/>
    <property type="match status" value="1"/>
</dbReference>
<dbReference type="NCBIfam" id="NF046044">
    <property type="entry name" value="PnpS"/>
    <property type="match status" value="1"/>
</dbReference>
<dbReference type="InterPro" id="IPR000014">
    <property type="entry name" value="PAS"/>
</dbReference>
<proteinExistence type="predicted"/>
<dbReference type="GO" id="GO:0000155">
    <property type="term" value="F:phosphorelay sensor kinase activity"/>
    <property type="evidence" value="ECO:0007669"/>
    <property type="project" value="InterPro"/>
</dbReference>
<dbReference type="InterPro" id="IPR003661">
    <property type="entry name" value="HisK_dim/P_dom"/>
</dbReference>
<dbReference type="CDD" id="cd06225">
    <property type="entry name" value="HAMP"/>
    <property type="match status" value="1"/>
</dbReference>
<evidence type="ECO:0000256" key="3">
    <source>
        <dbReference type="ARBA" id="ARBA00012438"/>
    </source>
</evidence>